<keyword evidence="4" id="KW-1185">Reference proteome</keyword>
<feature type="region of interest" description="Disordered" evidence="2">
    <location>
        <begin position="553"/>
        <end position="584"/>
    </location>
</feature>
<dbReference type="EMBL" id="CAUYUJ010014179">
    <property type="protein sequence ID" value="CAK0837843.1"/>
    <property type="molecule type" value="Genomic_DNA"/>
</dbReference>
<feature type="coiled-coil region" evidence="1">
    <location>
        <begin position="173"/>
        <end position="200"/>
    </location>
</feature>
<name>A0ABN9SZ10_9DINO</name>
<sequence length="943" mass="102809">MGRPQPFSWCKQCGNWAFNFRIIANGGKCAKCNNVVELFKRSGPSVPPKKPPWAKDTPPPDDPAVMLQKLASIPALAGAHQALLDLETTYAASLVKQRTPQQEANFTAQNLQTKEAALRRAAGAQVAAEAALERAKDNVLMATEEAIAADSTDNLEEFGESQQETLCSLKNEMDEHVAQVQALQETLANTLKTVQEIRAAPAKRLRGADGVGRQGPGAEQAARDAPPAAGGPAAAPSAGSAAAPTADPAEAARAREAAKSQLVEALAAAKERAEQRASAAMMRWLLLAVLGAAAVAGPPQQARALAAEADAGWAPSQDARFFFASISEWGPRSESFMRARAEQYDMIGFAETHLRGERLERMIVNMPKDGEKTAATPSVPTGRSQSGTAGGEAMLCKKTLATTSFEGWRQAQLSKSSKYPFRGVGNLVVVAAYLQPKFGFRGPNERMPIRLAAFLRLIADPWIALGDWNNLPDEWNNNQWLKKLGGSLLLPSNVEATCYLGRGALIDYGNVRSDLHDSLKLEAVPEVPWKTHVGLALSTCGGKDSWWNRVTQIPRELPTAPRPRKLPDPNSKRQRALTTRSQRRAQLDHRLQEAYDELYINDDDEAVVAPAVNFGIPLDLWHRARGSCCTFGGGHYGNSGLQDGTGIGYDTTWNESSQQLIAKAYHEWISAVGTATVEHRGIPQDTQDTAGVFTYWTAAVANLDQQGEHEIPELIEISERFLNRAVSKALSDGRRAFGKWALKMWRVVMSQAKQEDVGPITLEQLDTVVGRVNAKKAKGIDAMGPIEVQRLPVPARQELVQLYNRVEDEGMWPPQLFAVLGAVAPKAKGGDRILGQPPFFLKLWSKIRCPLSEERSEGLSEFWDTAVRGSPSLQAALVRCCMDVRCSILSIASGTILLDLEKFYDSISIPLLCKAGMRQGFPAIILALELQIFLAPKYLRERQ</sequence>
<proteinExistence type="predicted"/>
<evidence type="ECO:0008006" key="5">
    <source>
        <dbReference type="Google" id="ProtNLM"/>
    </source>
</evidence>
<dbReference type="Proteomes" id="UP001189429">
    <property type="component" value="Unassembled WGS sequence"/>
</dbReference>
<evidence type="ECO:0000313" key="4">
    <source>
        <dbReference type="Proteomes" id="UP001189429"/>
    </source>
</evidence>
<comment type="caution">
    <text evidence="3">The sequence shown here is derived from an EMBL/GenBank/DDBJ whole genome shotgun (WGS) entry which is preliminary data.</text>
</comment>
<feature type="region of interest" description="Disordered" evidence="2">
    <location>
        <begin position="41"/>
        <end position="61"/>
    </location>
</feature>
<feature type="compositionally biased region" description="Low complexity" evidence="2">
    <location>
        <begin position="218"/>
        <end position="249"/>
    </location>
</feature>
<feature type="region of interest" description="Disordered" evidence="2">
    <location>
        <begin position="370"/>
        <end position="391"/>
    </location>
</feature>
<reference evidence="3" key="1">
    <citation type="submission" date="2023-10" db="EMBL/GenBank/DDBJ databases">
        <authorList>
            <person name="Chen Y."/>
            <person name="Shah S."/>
            <person name="Dougan E. K."/>
            <person name="Thang M."/>
            <person name="Chan C."/>
        </authorList>
    </citation>
    <scope>NUCLEOTIDE SEQUENCE [LARGE SCALE GENOMIC DNA]</scope>
</reference>
<dbReference type="SUPFAM" id="SSF56219">
    <property type="entry name" value="DNase I-like"/>
    <property type="match status" value="1"/>
</dbReference>
<evidence type="ECO:0000256" key="2">
    <source>
        <dbReference type="SAM" id="MobiDB-lite"/>
    </source>
</evidence>
<feature type="region of interest" description="Disordered" evidence="2">
    <location>
        <begin position="205"/>
        <end position="255"/>
    </location>
</feature>
<gene>
    <name evidence="3" type="ORF">PCOR1329_LOCUS33932</name>
</gene>
<evidence type="ECO:0000256" key="1">
    <source>
        <dbReference type="SAM" id="Coils"/>
    </source>
</evidence>
<keyword evidence="1" id="KW-0175">Coiled coil</keyword>
<dbReference type="Gene3D" id="3.60.10.10">
    <property type="entry name" value="Endonuclease/exonuclease/phosphatase"/>
    <property type="match status" value="1"/>
</dbReference>
<dbReference type="InterPro" id="IPR036691">
    <property type="entry name" value="Endo/exonu/phosph_ase_sf"/>
</dbReference>
<feature type="compositionally biased region" description="Polar residues" evidence="2">
    <location>
        <begin position="375"/>
        <end position="387"/>
    </location>
</feature>
<protein>
    <recommendedName>
        <fullName evidence="5">Reverse transcriptase domain-containing protein</fullName>
    </recommendedName>
</protein>
<accession>A0ABN9SZ10</accession>
<organism evidence="3 4">
    <name type="scientific">Prorocentrum cordatum</name>
    <dbReference type="NCBI Taxonomy" id="2364126"/>
    <lineage>
        <taxon>Eukaryota</taxon>
        <taxon>Sar</taxon>
        <taxon>Alveolata</taxon>
        <taxon>Dinophyceae</taxon>
        <taxon>Prorocentrales</taxon>
        <taxon>Prorocentraceae</taxon>
        <taxon>Prorocentrum</taxon>
    </lineage>
</organism>
<evidence type="ECO:0000313" key="3">
    <source>
        <dbReference type="EMBL" id="CAK0837843.1"/>
    </source>
</evidence>